<evidence type="ECO:0000256" key="1">
    <source>
        <dbReference type="SAM" id="SignalP"/>
    </source>
</evidence>
<dbReference type="OrthoDB" id="9805301at2"/>
<dbReference type="Gene3D" id="1.20.144.10">
    <property type="entry name" value="Phosphatidic acid phosphatase type 2/haloperoxidase"/>
    <property type="match status" value="1"/>
</dbReference>
<feature type="domain" description="Phosphatidic acid phosphatase type 2/haloperoxidase" evidence="2">
    <location>
        <begin position="121"/>
        <end position="217"/>
    </location>
</feature>
<dbReference type="InterPro" id="IPR000326">
    <property type="entry name" value="PAP2/HPO"/>
</dbReference>
<protein>
    <recommendedName>
        <fullName evidence="2">Phosphatidic acid phosphatase type 2/haloperoxidase domain-containing protein</fullName>
    </recommendedName>
</protein>
<evidence type="ECO:0000313" key="4">
    <source>
        <dbReference type="Proteomes" id="UP000239907"/>
    </source>
</evidence>
<reference evidence="3 4" key="1">
    <citation type="submission" date="2016-12" db="EMBL/GenBank/DDBJ databases">
        <title>Study of bacterial adaptation to deep sea.</title>
        <authorList>
            <person name="Song J."/>
            <person name="Yoshizawa S."/>
            <person name="Kogure K."/>
        </authorList>
    </citation>
    <scope>NUCLEOTIDE SEQUENCE [LARGE SCALE GENOMIC DNA]</scope>
    <source>
        <strain evidence="3 4">SAORIC-165</strain>
    </source>
</reference>
<dbReference type="SUPFAM" id="SSF48317">
    <property type="entry name" value="Acid phosphatase/Vanadium-dependent haloperoxidase"/>
    <property type="match status" value="1"/>
</dbReference>
<organism evidence="3 4">
    <name type="scientific">Rubritalea profundi</name>
    <dbReference type="NCBI Taxonomy" id="1658618"/>
    <lineage>
        <taxon>Bacteria</taxon>
        <taxon>Pseudomonadati</taxon>
        <taxon>Verrucomicrobiota</taxon>
        <taxon>Verrucomicrobiia</taxon>
        <taxon>Verrucomicrobiales</taxon>
        <taxon>Rubritaleaceae</taxon>
        <taxon>Rubritalea</taxon>
    </lineage>
</organism>
<accession>A0A2S7U3Q8</accession>
<gene>
    <name evidence="3" type="ORF">BSZ32_12025</name>
</gene>
<evidence type="ECO:0000259" key="2">
    <source>
        <dbReference type="Pfam" id="PF01569"/>
    </source>
</evidence>
<dbReference type="Pfam" id="PF01569">
    <property type="entry name" value="PAP2"/>
    <property type="match status" value="1"/>
</dbReference>
<proteinExistence type="predicted"/>
<keyword evidence="1" id="KW-0732">Signal</keyword>
<dbReference type="AlphaFoldDB" id="A0A2S7U3Q8"/>
<feature type="chain" id="PRO_5015647897" description="Phosphatidic acid phosphatase type 2/haloperoxidase domain-containing protein" evidence="1">
    <location>
        <begin position="18"/>
        <end position="239"/>
    </location>
</feature>
<feature type="signal peptide" evidence="1">
    <location>
        <begin position="1"/>
        <end position="17"/>
    </location>
</feature>
<name>A0A2S7U3Q8_9BACT</name>
<keyword evidence="4" id="KW-1185">Reference proteome</keyword>
<dbReference type="Proteomes" id="UP000239907">
    <property type="component" value="Unassembled WGS sequence"/>
</dbReference>
<evidence type="ECO:0000313" key="3">
    <source>
        <dbReference type="EMBL" id="PQJ29147.1"/>
    </source>
</evidence>
<sequence length="239" mass="26640">MKIILLFSLILSAVAVAEPLSFSVTQSWNKRYLKLSTTTPKFLTAGWKVQLLPDTPPTNTSVETHAELATLLQRQKQRTNKDVLAIKREIKPSGHRFLGVSPLSTQAKKLKPHTYQLLSSVNTELAKVVFYYKHHFNRVSPSYLESQLTTAIPNPAHPAYPSGHAKQSMTFALLLAEILPAKREQLIGEAKIIARNREIAGVHYASDSDAGFVLAQGLVKEFLNDPQFLSLLQGAKLEW</sequence>
<dbReference type="RefSeq" id="WP_105043640.1">
    <property type="nucleotide sequence ID" value="NZ_MQWA01000001.1"/>
</dbReference>
<dbReference type="InterPro" id="IPR036938">
    <property type="entry name" value="PAP2/HPO_sf"/>
</dbReference>
<comment type="caution">
    <text evidence="3">The sequence shown here is derived from an EMBL/GenBank/DDBJ whole genome shotgun (WGS) entry which is preliminary data.</text>
</comment>
<dbReference type="EMBL" id="MQWA01000001">
    <property type="protein sequence ID" value="PQJ29147.1"/>
    <property type="molecule type" value="Genomic_DNA"/>
</dbReference>